<name>F5RL91_9FIRM</name>
<dbReference type="EMBL" id="AFHQ01000029">
    <property type="protein sequence ID" value="EGK60598.1"/>
    <property type="molecule type" value="Genomic_DNA"/>
</dbReference>
<dbReference type="OrthoDB" id="9763670at2"/>
<dbReference type="InterPro" id="IPR012910">
    <property type="entry name" value="Plug_dom"/>
</dbReference>
<dbReference type="PANTHER" id="PTHR30069">
    <property type="entry name" value="TONB-DEPENDENT OUTER MEMBRANE RECEPTOR"/>
    <property type="match status" value="1"/>
</dbReference>
<dbReference type="STRING" id="888060.HMPREF9081_0978"/>
<evidence type="ECO:0000259" key="15">
    <source>
        <dbReference type="Pfam" id="PF07715"/>
    </source>
</evidence>
<dbReference type="PANTHER" id="PTHR30069:SF29">
    <property type="entry name" value="HEMOGLOBIN AND HEMOGLOBIN-HAPTOGLOBIN-BINDING PROTEIN 1-RELATED"/>
    <property type="match status" value="1"/>
</dbReference>
<dbReference type="SUPFAM" id="SSF56935">
    <property type="entry name" value="Porins"/>
    <property type="match status" value="1"/>
</dbReference>
<keyword evidence="9 10" id="KW-0998">Cell outer membrane</keyword>
<keyword evidence="5 13" id="KW-0732">Signal</keyword>
<dbReference type="HOGENOM" id="CLU_008287_18_3_9"/>
<evidence type="ECO:0000256" key="2">
    <source>
        <dbReference type="ARBA" id="ARBA00022448"/>
    </source>
</evidence>
<evidence type="ECO:0000256" key="9">
    <source>
        <dbReference type="ARBA" id="ARBA00023237"/>
    </source>
</evidence>
<keyword evidence="8 16" id="KW-0675">Receptor</keyword>
<evidence type="ECO:0000256" key="8">
    <source>
        <dbReference type="ARBA" id="ARBA00023170"/>
    </source>
</evidence>
<dbReference type="Pfam" id="PF07715">
    <property type="entry name" value="Plug"/>
    <property type="match status" value="1"/>
</dbReference>
<evidence type="ECO:0000256" key="7">
    <source>
        <dbReference type="ARBA" id="ARBA00023136"/>
    </source>
</evidence>
<evidence type="ECO:0000259" key="14">
    <source>
        <dbReference type="Pfam" id="PF00593"/>
    </source>
</evidence>
<dbReference type="InterPro" id="IPR039426">
    <property type="entry name" value="TonB-dep_rcpt-like"/>
</dbReference>
<dbReference type="RefSeq" id="WP_006305887.1">
    <property type="nucleotide sequence ID" value="NZ_GL892076.1"/>
</dbReference>
<keyword evidence="7 10" id="KW-0472">Membrane</keyword>
<dbReference type="GO" id="GO:0015344">
    <property type="term" value="F:siderophore uptake transmembrane transporter activity"/>
    <property type="evidence" value="ECO:0007669"/>
    <property type="project" value="TreeGrafter"/>
</dbReference>
<keyword evidence="4 10" id="KW-0812">Transmembrane</keyword>
<evidence type="ECO:0000256" key="12">
    <source>
        <dbReference type="SAM" id="MobiDB-lite"/>
    </source>
</evidence>
<dbReference type="Pfam" id="PF00593">
    <property type="entry name" value="TonB_dep_Rec_b-barrel"/>
    <property type="match status" value="1"/>
</dbReference>
<dbReference type="Gene3D" id="2.170.130.10">
    <property type="entry name" value="TonB-dependent receptor, plug domain"/>
    <property type="match status" value="1"/>
</dbReference>
<evidence type="ECO:0000256" key="11">
    <source>
        <dbReference type="RuleBase" id="RU003357"/>
    </source>
</evidence>
<dbReference type="CDD" id="cd01347">
    <property type="entry name" value="ligand_gated_channel"/>
    <property type="match status" value="1"/>
</dbReference>
<evidence type="ECO:0000256" key="6">
    <source>
        <dbReference type="ARBA" id="ARBA00023077"/>
    </source>
</evidence>
<feature type="domain" description="TonB-dependent receptor plug" evidence="15">
    <location>
        <begin position="73"/>
        <end position="177"/>
    </location>
</feature>
<comment type="caution">
    <text evidence="16">The sequence shown here is derived from an EMBL/GenBank/DDBJ whole genome shotgun (WGS) entry which is preliminary data.</text>
</comment>
<evidence type="ECO:0000313" key="17">
    <source>
        <dbReference type="Proteomes" id="UP000004067"/>
    </source>
</evidence>
<dbReference type="eggNOG" id="COG4771">
    <property type="taxonomic scope" value="Bacteria"/>
</dbReference>
<dbReference type="InterPro" id="IPR037066">
    <property type="entry name" value="Plug_dom_sf"/>
</dbReference>
<keyword evidence="2 10" id="KW-0813">Transport</keyword>
<evidence type="ECO:0000256" key="4">
    <source>
        <dbReference type="ARBA" id="ARBA00022692"/>
    </source>
</evidence>
<evidence type="ECO:0000256" key="5">
    <source>
        <dbReference type="ARBA" id="ARBA00022729"/>
    </source>
</evidence>
<sequence length="748" mass="84842">MYPWKKKCLTLAVLCALTGANTSIASAAESDPAVEASSSDDMENGTNVSTGSSRSGRDLGETIVTATRISEPLMKVPANVTVITSKELEKRHVFSLREALAREAGIYVSPMAEVKDGVTLRGFSGSDILVMYNGQMLNTAFDGGVNWDSIPLANIDRIEIVRGAASSLYGGHAVAGVINIITKKAEGAADAKHQQIHGQIDVLRGSNNTWQRGLQVTGGDQNLSFRLGYENRTSDGWVGHAVTAEEWYDTGYTPDATGSFKKLSYGEYVVGSRGAKKKESENTYVDLNYAFDQNRSLGYTYMHASYEYSYHDPITYFRDAAGIPTFSGIAQLPNGNYISVTPDDFLGYLGRREQDIHKLRYEDTKNDFKAGIGYSDTWKDGYSSAYRPTSIDWTGAGDRAEYPTKNYNADLQKKWTLGNNTLLAGFSWMKDKMRYRRYDLLRWKDWGSTYAEPYQQSGGSVMSTALFVQDELALDARWKLQLGMRYDRFDKQNGYSYIDAVRKDYEDASFHAWSPKLAVSYEPQKDTMLYVSYGKSFNPPSIYRLYRRAGDSPRSIQANPELTPEISRTYEIGLKQKIDKNTSYGLTLFRVDTADKITIATRNRVRAYYNMNRSMIKGAEFEVKHRFHRDWRTYFNYTFESGEDTSGGVTYRNWYLPKHMMRFGFEYNRDRFNGTLDAQYIAARQHVDTVTGEYGSEDSFFVTNLYLNYKINENFKLQFGIENLLNRKFYANEAASERTYTFGTTCSF</sequence>
<reference evidence="16 17" key="1">
    <citation type="submission" date="2011-04" db="EMBL/GenBank/DDBJ databases">
        <authorList>
            <person name="Muzny D."/>
            <person name="Qin X."/>
            <person name="Deng J."/>
            <person name="Jiang H."/>
            <person name="Liu Y."/>
            <person name="Qu J."/>
            <person name="Song X.-Z."/>
            <person name="Zhang L."/>
            <person name="Thornton R."/>
            <person name="Coyle M."/>
            <person name="Francisco L."/>
            <person name="Jackson L."/>
            <person name="Javaid M."/>
            <person name="Korchina V."/>
            <person name="Kovar C."/>
            <person name="Mata R."/>
            <person name="Mathew T."/>
            <person name="Ngo R."/>
            <person name="Nguyen L."/>
            <person name="Nguyen N."/>
            <person name="Okwuonu G."/>
            <person name="Ongeri F."/>
            <person name="Pham C."/>
            <person name="Simmons D."/>
            <person name="Wilczek-Boney K."/>
            <person name="Hale W."/>
            <person name="Jakkamsetti A."/>
            <person name="Pham P."/>
            <person name="Ruth R."/>
            <person name="San Lucas F."/>
            <person name="Warren J."/>
            <person name="Zhang J."/>
            <person name="Zhao Z."/>
            <person name="Zhou C."/>
            <person name="Zhu D."/>
            <person name="Lee S."/>
            <person name="Bess C."/>
            <person name="Blankenburg K."/>
            <person name="Forbes L."/>
            <person name="Fu Q."/>
            <person name="Gubbala S."/>
            <person name="Hirani K."/>
            <person name="Jayaseelan J.C."/>
            <person name="Lara F."/>
            <person name="Munidasa M."/>
            <person name="Palculict T."/>
            <person name="Patil S."/>
            <person name="Pu L.-L."/>
            <person name="Saada N."/>
            <person name="Tang L."/>
            <person name="Weissenberger G."/>
            <person name="Zhu Y."/>
            <person name="Hemphill L."/>
            <person name="Shang Y."/>
            <person name="Youmans B."/>
            <person name="Ayvaz T."/>
            <person name="Ross M."/>
            <person name="Santibanez J."/>
            <person name="Aqrawi P."/>
            <person name="Gross S."/>
            <person name="Joshi V."/>
            <person name="Fowler G."/>
            <person name="Nazareth L."/>
            <person name="Reid J."/>
            <person name="Worley K."/>
            <person name="Petrosino J."/>
            <person name="Highlander S."/>
            <person name="Gibbs R."/>
        </authorList>
    </citation>
    <scope>NUCLEOTIDE SEQUENCE [LARGE SCALE GENOMIC DNA]</scope>
    <source>
        <strain evidence="16 17">DSM 2778</strain>
    </source>
</reference>
<keyword evidence="6 11" id="KW-0798">TonB box</keyword>
<gene>
    <name evidence="16" type="ORF">HMPREF9081_0978</name>
</gene>
<dbReference type="InterPro" id="IPR000531">
    <property type="entry name" value="Beta-barrel_TonB"/>
</dbReference>
<evidence type="ECO:0000256" key="13">
    <source>
        <dbReference type="SAM" id="SignalP"/>
    </source>
</evidence>
<feature type="region of interest" description="Disordered" evidence="12">
    <location>
        <begin position="27"/>
        <end position="58"/>
    </location>
</feature>
<dbReference type="PROSITE" id="PS52016">
    <property type="entry name" value="TONB_DEPENDENT_REC_3"/>
    <property type="match status" value="1"/>
</dbReference>
<dbReference type="InterPro" id="IPR036942">
    <property type="entry name" value="Beta-barrel_TonB_sf"/>
</dbReference>
<protein>
    <submittedName>
        <fullName evidence="16">TonB-dependent receptor</fullName>
    </submittedName>
</protein>
<comment type="similarity">
    <text evidence="10 11">Belongs to the TonB-dependent receptor family.</text>
</comment>
<evidence type="ECO:0000256" key="1">
    <source>
        <dbReference type="ARBA" id="ARBA00004571"/>
    </source>
</evidence>
<keyword evidence="3 10" id="KW-1134">Transmembrane beta strand</keyword>
<accession>F5RL91</accession>
<evidence type="ECO:0000313" key="16">
    <source>
        <dbReference type="EMBL" id="EGK60598.1"/>
    </source>
</evidence>
<feature type="chain" id="PRO_5003326005" evidence="13">
    <location>
        <begin position="28"/>
        <end position="748"/>
    </location>
</feature>
<feature type="signal peptide" evidence="13">
    <location>
        <begin position="1"/>
        <end position="27"/>
    </location>
</feature>
<evidence type="ECO:0000256" key="10">
    <source>
        <dbReference type="PROSITE-ProRule" id="PRU01360"/>
    </source>
</evidence>
<feature type="domain" description="TonB-dependent receptor-like beta-barrel" evidence="14">
    <location>
        <begin position="341"/>
        <end position="724"/>
    </location>
</feature>
<evidence type="ECO:0000256" key="3">
    <source>
        <dbReference type="ARBA" id="ARBA00022452"/>
    </source>
</evidence>
<feature type="compositionally biased region" description="Polar residues" evidence="12">
    <location>
        <begin position="44"/>
        <end position="54"/>
    </location>
</feature>
<dbReference type="GO" id="GO:0044718">
    <property type="term" value="P:siderophore transmembrane transport"/>
    <property type="evidence" value="ECO:0007669"/>
    <property type="project" value="TreeGrafter"/>
</dbReference>
<organism evidence="16 17">
    <name type="scientific">Centipeda periodontii DSM 2778</name>
    <dbReference type="NCBI Taxonomy" id="888060"/>
    <lineage>
        <taxon>Bacteria</taxon>
        <taxon>Bacillati</taxon>
        <taxon>Bacillota</taxon>
        <taxon>Negativicutes</taxon>
        <taxon>Selenomonadales</taxon>
        <taxon>Selenomonadaceae</taxon>
        <taxon>Centipeda</taxon>
    </lineage>
</organism>
<dbReference type="AlphaFoldDB" id="F5RL91"/>
<proteinExistence type="inferred from homology"/>
<dbReference type="Gene3D" id="2.40.170.20">
    <property type="entry name" value="TonB-dependent receptor, beta-barrel domain"/>
    <property type="match status" value="1"/>
</dbReference>
<comment type="subcellular location">
    <subcellularLocation>
        <location evidence="1 10">Cell outer membrane</location>
        <topology evidence="1 10">Multi-pass membrane protein</topology>
    </subcellularLocation>
</comment>
<keyword evidence="17" id="KW-1185">Reference proteome</keyword>
<dbReference type="Proteomes" id="UP000004067">
    <property type="component" value="Unassembled WGS sequence"/>
</dbReference>
<dbReference type="GO" id="GO:0009279">
    <property type="term" value="C:cell outer membrane"/>
    <property type="evidence" value="ECO:0007669"/>
    <property type="project" value="UniProtKB-SubCell"/>
</dbReference>